<evidence type="ECO:0000259" key="2">
    <source>
        <dbReference type="Pfam" id="PF13273"/>
    </source>
</evidence>
<dbReference type="InterPro" id="IPR025273">
    <property type="entry name" value="DUF4064"/>
</dbReference>
<dbReference type="EMBL" id="QGTD01000011">
    <property type="protein sequence ID" value="PWU68023.1"/>
    <property type="molecule type" value="Genomic_DNA"/>
</dbReference>
<protein>
    <recommendedName>
        <fullName evidence="2">DUF4064 domain-containing protein</fullName>
    </recommendedName>
</protein>
<feature type="domain" description="DUF4064" evidence="2">
    <location>
        <begin position="3"/>
        <end position="108"/>
    </location>
</feature>
<organism evidence="3 4">
    <name type="scientific">Gracilibacillus dipsosauri</name>
    <dbReference type="NCBI Taxonomy" id="178340"/>
    <lineage>
        <taxon>Bacteria</taxon>
        <taxon>Bacillati</taxon>
        <taxon>Bacillota</taxon>
        <taxon>Bacilli</taxon>
        <taxon>Bacillales</taxon>
        <taxon>Bacillaceae</taxon>
        <taxon>Gracilibacillus</taxon>
    </lineage>
</organism>
<feature type="transmembrane region" description="Helical" evidence="1">
    <location>
        <begin position="99"/>
        <end position="125"/>
    </location>
</feature>
<name>A0A317KXH8_9BACI</name>
<accession>A0A317KXH8</accession>
<sequence length="143" mass="15518">MRRTAEVVLTFIGAFVYLIGAFLGGMFTMFEDLLNQQEFVDQVEQTDPSLNPKDIEMVLESASSFGVYILVISIAAIVLGIVSMFLFKGNNKPKAAGIILIVVGGLSTLLTIGFGIFAGIFYIIAGIMGVARKPKQEVSLEQY</sequence>
<reference evidence="3 4" key="1">
    <citation type="submission" date="2018-05" db="EMBL/GenBank/DDBJ databases">
        <title>Genomic analysis of Gracilibacillus dipsosauri DD1 reveals novel features of a salt-tolerant amylase.</title>
        <authorList>
            <person name="Deutch C.E."/>
            <person name="Yang S."/>
        </authorList>
    </citation>
    <scope>NUCLEOTIDE SEQUENCE [LARGE SCALE GENOMIC DNA]</scope>
    <source>
        <strain evidence="3 4">DD1</strain>
    </source>
</reference>
<feature type="transmembrane region" description="Helical" evidence="1">
    <location>
        <begin position="7"/>
        <end position="30"/>
    </location>
</feature>
<keyword evidence="1" id="KW-1133">Transmembrane helix</keyword>
<keyword evidence="1" id="KW-0472">Membrane</keyword>
<comment type="caution">
    <text evidence="3">The sequence shown here is derived from an EMBL/GenBank/DDBJ whole genome shotgun (WGS) entry which is preliminary data.</text>
</comment>
<proteinExistence type="predicted"/>
<evidence type="ECO:0000313" key="4">
    <source>
        <dbReference type="Proteomes" id="UP000245624"/>
    </source>
</evidence>
<keyword evidence="1" id="KW-0812">Transmembrane</keyword>
<dbReference type="Proteomes" id="UP000245624">
    <property type="component" value="Unassembled WGS sequence"/>
</dbReference>
<dbReference type="OrthoDB" id="2357232at2"/>
<evidence type="ECO:0000256" key="1">
    <source>
        <dbReference type="SAM" id="Phobius"/>
    </source>
</evidence>
<dbReference type="RefSeq" id="WP_109984804.1">
    <property type="nucleotide sequence ID" value="NZ_JAJUIE010000006.1"/>
</dbReference>
<dbReference type="Pfam" id="PF13273">
    <property type="entry name" value="DUF4064"/>
    <property type="match status" value="1"/>
</dbReference>
<evidence type="ECO:0000313" key="3">
    <source>
        <dbReference type="EMBL" id="PWU68023.1"/>
    </source>
</evidence>
<gene>
    <name evidence="3" type="ORF">DLJ74_13075</name>
</gene>
<feature type="transmembrane region" description="Helical" evidence="1">
    <location>
        <begin position="65"/>
        <end position="87"/>
    </location>
</feature>
<dbReference type="AlphaFoldDB" id="A0A317KXH8"/>
<keyword evidence="4" id="KW-1185">Reference proteome</keyword>